<gene>
    <name evidence="4" type="ORF">RJ640_013228</name>
</gene>
<accession>A0AA88UGZ5</accession>
<evidence type="ECO:0008006" key="6">
    <source>
        <dbReference type="Google" id="ProtNLM"/>
    </source>
</evidence>
<dbReference type="FunFam" id="1.25.40.10:FF:001093">
    <property type="entry name" value="Pentatricopeptide repeat-containing protein At2g34400"/>
    <property type="match status" value="1"/>
</dbReference>
<dbReference type="Pfam" id="PF20431">
    <property type="entry name" value="E_motif"/>
    <property type="match status" value="1"/>
</dbReference>
<dbReference type="Proteomes" id="UP001187471">
    <property type="component" value="Unassembled WGS sequence"/>
</dbReference>
<dbReference type="PANTHER" id="PTHR47926:SF347">
    <property type="entry name" value="PENTATRICOPEPTIDE REPEAT-CONTAINING PROTEIN"/>
    <property type="match status" value="1"/>
</dbReference>
<dbReference type="GO" id="GO:0009451">
    <property type="term" value="P:RNA modification"/>
    <property type="evidence" value="ECO:0007669"/>
    <property type="project" value="InterPro"/>
</dbReference>
<dbReference type="InterPro" id="IPR046848">
    <property type="entry name" value="E_motif"/>
</dbReference>
<proteinExistence type="inferred from homology"/>
<dbReference type="InterPro" id="IPR011990">
    <property type="entry name" value="TPR-like_helical_dom_sf"/>
</dbReference>
<keyword evidence="5" id="KW-1185">Reference proteome</keyword>
<dbReference type="NCBIfam" id="TIGR00756">
    <property type="entry name" value="PPR"/>
    <property type="match status" value="4"/>
</dbReference>
<evidence type="ECO:0000313" key="4">
    <source>
        <dbReference type="EMBL" id="KAK2982018.1"/>
    </source>
</evidence>
<dbReference type="PROSITE" id="PS51375">
    <property type="entry name" value="PPR"/>
    <property type="match status" value="4"/>
</dbReference>
<evidence type="ECO:0000256" key="1">
    <source>
        <dbReference type="ARBA" id="ARBA00006643"/>
    </source>
</evidence>
<dbReference type="Pfam" id="PF13041">
    <property type="entry name" value="PPR_2"/>
    <property type="match status" value="1"/>
</dbReference>
<evidence type="ECO:0000256" key="2">
    <source>
        <dbReference type="ARBA" id="ARBA00022737"/>
    </source>
</evidence>
<feature type="repeat" description="PPR" evidence="3">
    <location>
        <begin position="101"/>
        <end position="135"/>
    </location>
</feature>
<dbReference type="Pfam" id="PF01535">
    <property type="entry name" value="PPR"/>
    <property type="match status" value="8"/>
</dbReference>
<dbReference type="PANTHER" id="PTHR47926">
    <property type="entry name" value="PENTATRICOPEPTIDE REPEAT-CONTAINING PROTEIN"/>
    <property type="match status" value="1"/>
</dbReference>
<keyword evidence="2" id="KW-0677">Repeat</keyword>
<organism evidence="4 5">
    <name type="scientific">Escallonia rubra</name>
    <dbReference type="NCBI Taxonomy" id="112253"/>
    <lineage>
        <taxon>Eukaryota</taxon>
        <taxon>Viridiplantae</taxon>
        <taxon>Streptophyta</taxon>
        <taxon>Embryophyta</taxon>
        <taxon>Tracheophyta</taxon>
        <taxon>Spermatophyta</taxon>
        <taxon>Magnoliopsida</taxon>
        <taxon>eudicotyledons</taxon>
        <taxon>Gunneridae</taxon>
        <taxon>Pentapetalae</taxon>
        <taxon>asterids</taxon>
        <taxon>campanulids</taxon>
        <taxon>Escalloniales</taxon>
        <taxon>Escalloniaceae</taxon>
        <taxon>Escallonia</taxon>
    </lineage>
</organism>
<comment type="similarity">
    <text evidence="1">Belongs to the PPR family. PCMP-H subfamily.</text>
</comment>
<dbReference type="FunFam" id="1.25.40.10:FF:000381">
    <property type="entry name" value="Pentatricopeptide repeat-containing protein"/>
    <property type="match status" value="1"/>
</dbReference>
<dbReference type="FunFam" id="1.25.40.10:FF:000343">
    <property type="entry name" value="Pentatricopeptide repeat-containing protein At3g58590"/>
    <property type="match status" value="2"/>
</dbReference>
<feature type="repeat" description="PPR" evidence="3">
    <location>
        <begin position="334"/>
        <end position="368"/>
    </location>
</feature>
<protein>
    <recommendedName>
        <fullName evidence="6">Pentatricopeptide repeat-containing protein</fullName>
    </recommendedName>
</protein>
<dbReference type="Gene3D" id="1.25.40.10">
    <property type="entry name" value="Tetratricopeptide repeat domain"/>
    <property type="match status" value="5"/>
</dbReference>
<sequence>MFAPPPPALPPYPSKPQQVCLQWKTKPPNNILSSSSELLPSKRNRNCNATQLSVPSNASTHDKILLHRDWPALLQISIGSGDVNLGLSVHGFLVKLGYQNDVFQGNNLINMYAKFKRQDRAHQVFDEMLDRNTITWTSLINGYSLTNDAESVYRIAYQMHKLGEEFNEHTWSVILKACESRNDQINGELIHGLLIKSGVLEDVVVGTSLISMYSKSGYFENAERLFIDMTYRDIRCLNLMISEYGRAGCNEKAIRVMIELLNLGLEPNDYTLTNVLSTCNGDRDVEEGRQLHGLAIKHGLVAKSSVGNVMITMYGYYGLVEEAESMFHEMDERNLVSWTALMSVYVQNDSGEKALRGFLEMIMFGIYPDSGCLATVLDGCSETKNLELGLQIHGMIVKLGLLLDVRVGTALVDLYAKCGKLQSARLVLNILDTLNTASFNAILIGFIEVQGDNGEDAMALFIEHRVAGMVPDPITFARLLSLSADQACLDRGKGLHVLAIKMGFVDDIMVANALITVYGKCGSIEDAFYVFSGMIGHDSVSWNAMVSAYALNGQGRKAIMLFEGMMKQGFAPDGITILGVLQACVYCGLWEYGFSLFSAMEVKLGIRPVIEHYTCMVDLLGRSGFFREALEFINRSPFSDSPLIWRTLVHMCKLQGDLRFGKIASTHLLDLAPEEAGSYILASNMFSGGGMFDEASRIRTRMNDLKVSKEVGCSWIEIDNKTHQFSASSKDHPESRDIYARLDLLEAEMRQSSDEALL</sequence>
<feature type="repeat" description="PPR" evidence="3">
    <location>
        <begin position="538"/>
        <end position="572"/>
    </location>
</feature>
<reference evidence="4" key="1">
    <citation type="submission" date="2022-12" db="EMBL/GenBank/DDBJ databases">
        <title>Draft genome assemblies for two species of Escallonia (Escalloniales).</title>
        <authorList>
            <person name="Chanderbali A."/>
            <person name="Dervinis C."/>
            <person name="Anghel I."/>
            <person name="Soltis D."/>
            <person name="Soltis P."/>
            <person name="Zapata F."/>
        </authorList>
    </citation>
    <scope>NUCLEOTIDE SEQUENCE</scope>
    <source>
        <strain evidence="4">UCBG92.1500</strain>
        <tissue evidence="4">Leaf</tissue>
    </source>
</reference>
<evidence type="ECO:0000313" key="5">
    <source>
        <dbReference type="Proteomes" id="UP001187471"/>
    </source>
</evidence>
<name>A0AA88UGZ5_9ASTE</name>
<dbReference type="InterPro" id="IPR002885">
    <property type="entry name" value="PPR_rpt"/>
</dbReference>
<evidence type="ECO:0000256" key="3">
    <source>
        <dbReference type="PROSITE-ProRule" id="PRU00708"/>
    </source>
</evidence>
<comment type="caution">
    <text evidence="4">The sequence shown here is derived from an EMBL/GenBank/DDBJ whole genome shotgun (WGS) entry which is preliminary data.</text>
</comment>
<dbReference type="InterPro" id="IPR046960">
    <property type="entry name" value="PPR_At4g14850-like_plant"/>
</dbReference>
<dbReference type="EMBL" id="JAVXUO010001477">
    <property type="protein sequence ID" value="KAK2982018.1"/>
    <property type="molecule type" value="Genomic_DNA"/>
</dbReference>
<feature type="repeat" description="PPR" evidence="3">
    <location>
        <begin position="233"/>
        <end position="267"/>
    </location>
</feature>
<dbReference type="GO" id="GO:0003723">
    <property type="term" value="F:RNA binding"/>
    <property type="evidence" value="ECO:0007669"/>
    <property type="project" value="InterPro"/>
</dbReference>
<dbReference type="AlphaFoldDB" id="A0AA88UGZ5"/>